<keyword evidence="4" id="KW-1185">Reference proteome</keyword>
<organism evidence="3 4">
    <name type="scientific">Cryptolaemus montrouzieri</name>
    <dbReference type="NCBI Taxonomy" id="559131"/>
    <lineage>
        <taxon>Eukaryota</taxon>
        <taxon>Metazoa</taxon>
        <taxon>Ecdysozoa</taxon>
        <taxon>Arthropoda</taxon>
        <taxon>Hexapoda</taxon>
        <taxon>Insecta</taxon>
        <taxon>Pterygota</taxon>
        <taxon>Neoptera</taxon>
        <taxon>Endopterygota</taxon>
        <taxon>Coleoptera</taxon>
        <taxon>Polyphaga</taxon>
        <taxon>Cucujiformia</taxon>
        <taxon>Coccinelloidea</taxon>
        <taxon>Coccinellidae</taxon>
        <taxon>Scymninae</taxon>
        <taxon>Scymnini</taxon>
        <taxon>Cryptolaemus</taxon>
    </lineage>
</organism>
<sequence>MTNNAKKTKKKTTSKQLEDTFTKFNVAGNISSEEEGEDDEEYSEGKSGSDPEVQPIDGPSVSKKKSGNKRKISNEDLLKKLDSISSRNEKLLKKVERVEKEYKTIQNEFNELKKEHLQLKRDVETLNKNKRRAILESLKNNVVIKGLPLKDINNKDLKKYTLKIAEKLDVQFDENAINCYKVGIDENTQLKVAFADSRFKEMIMKEKKKRN</sequence>
<accession>A0ABD2PAL2</accession>
<feature type="region of interest" description="Disordered" evidence="2">
    <location>
        <begin position="1"/>
        <end position="74"/>
    </location>
</feature>
<proteinExistence type="predicted"/>
<evidence type="ECO:0000256" key="1">
    <source>
        <dbReference type="SAM" id="Coils"/>
    </source>
</evidence>
<comment type="caution">
    <text evidence="3">The sequence shown here is derived from an EMBL/GenBank/DDBJ whole genome shotgun (WGS) entry which is preliminary data.</text>
</comment>
<feature type="compositionally biased region" description="Basic residues" evidence="2">
    <location>
        <begin position="1"/>
        <end position="13"/>
    </location>
</feature>
<protein>
    <submittedName>
        <fullName evidence="3">Uncharacterized protein</fullName>
    </submittedName>
</protein>
<reference evidence="3 4" key="1">
    <citation type="journal article" date="2021" name="BMC Biol.">
        <title>Horizontally acquired antibacterial genes associated with adaptive radiation of ladybird beetles.</title>
        <authorList>
            <person name="Li H.S."/>
            <person name="Tang X.F."/>
            <person name="Huang Y.H."/>
            <person name="Xu Z.Y."/>
            <person name="Chen M.L."/>
            <person name="Du X.Y."/>
            <person name="Qiu B.Y."/>
            <person name="Chen P.T."/>
            <person name="Zhang W."/>
            <person name="Slipinski A."/>
            <person name="Escalona H.E."/>
            <person name="Waterhouse R.M."/>
            <person name="Zwick A."/>
            <person name="Pang H."/>
        </authorList>
    </citation>
    <scope>NUCLEOTIDE SEQUENCE [LARGE SCALE GENOMIC DNA]</scope>
    <source>
        <strain evidence="3">SYSU2018</strain>
    </source>
</reference>
<name>A0ABD2PAL2_9CUCU</name>
<feature type="coiled-coil region" evidence="1">
    <location>
        <begin position="74"/>
        <end position="136"/>
    </location>
</feature>
<dbReference type="AlphaFoldDB" id="A0ABD2PAL2"/>
<evidence type="ECO:0000313" key="3">
    <source>
        <dbReference type="EMBL" id="KAL3287822.1"/>
    </source>
</evidence>
<keyword evidence="1" id="KW-0175">Coiled coil</keyword>
<evidence type="ECO:0000313" key="4">
    <source>
        <dbReference type="Proteomes" id="UP001516400"/>
    </source>
</evidence>
<dbReference type="Proteomes" id="UP001516400">
    <property type="component" value="Unassembled WGS sequence"/>
</dbReference>
<gene>
    <name evidence="3" type="ORF">HHI36_002281</name>
</gene>
<feature type="compositionally biased region" description="Basic residues" evidence="2">
    <location>
        <begin position="62"/>
        <end position="71"/>
    </location>
</feature>
<evidence type="ECO:0000256" key="2">
    <source>
        <dbReference type="SAM" id="MobiDB-lite"/>
    </source>
</evidence>
<feature type="compositionally biased region" description="Acidic residues" evidence="2">
    <location>
        <begin position="32"/>
        <end position="42"/>
    </location>
</feature>
<dbReference type="EMBL" id="JABFTP020000185">
    <property type="protein sequence ID" value="KAL3287822.1"/>
    <property type="molecule type" value="Genomic_DNA"/>
</dbReference>